<accession>A0A5Q2TTR3</accession>
<dbReference type="InterPro" id="IPR002818">
    <property type="entry name" value="DJ-1/PfpI"/>
</dbReference>
<dbReference type="Pfam" id="PF01965">
    <property type="entry name" value="DJ-1_PfpI"/>
    <property type="match status" value="1"/>
</dbReference>
<protein>
    <submittedName>
        <fullName evidence="2">DJ-1/PfpI family protein</fullName>
    </submittedName>
</protein>
<dbReference type="PANTHER" id="PTHR43130:SF14">
    <property type="entry name" value="DJ-1_PFPI DOMAIN-CONTAINING PROTEIN"/>
    <property type="match status" value="1"/>
</dbReference>
<dbReference type="Proteomes" id="UP000339690">
    <property type="component" value="Chromosome"/>
</dbReference>
<evidence type="ECO:0000313" key="3">
    <source>
        <dbReference type="Proteomes" id="UP000339690"/>
    </source>
</evidence>
<evidence type="ECO:0000259" key="1">
    <source>
        <dbReference type="Pfam" id="PF01965"/>
    </source>
</evidence>
<keyword evidence="3" id="KW-1185">Reference proteome</keyword>
<dbReference type="CDD" id="cd03139">
    <property type="entry name" value="GATase1_PfpI_2"/>
    <property type="match status" value="1"/>
</dbReference>
<dbReference type="KEGG" id="grc:GI584_17170"/>
<gene>
    <name evidence="2" type="ORF">GI584_17170</name>
</gene>
<dbReference type="InterPro" id="IPR029062">
    <property type="entry name" value="Class_I_gatase-like"/>
</dbReference>
<evidence type="ECO:0000313" key="2">
    <source>
        <dbReference type="EMBL" id="QGH37040.1"/>
    </source>
</evidence>
<dbReference type="InterPro" id="IPR052158">
    <property type="entry name" value="INH-QAR"/>
</dbReference>
<dbReference type="RefSeq" id="WP_153793001.1">
    <property type="nucleotide sequence ID" value="NZ_CP045915.1"/>
</dbReference>
<dbReference type="SUPFAM" id="SSF52317">
    <property type="entry name" value="Class I glutamine amidotransferase-like"/>
    <property type="match status" value="1"/>
</dbReference>
<feature type="domain" description="DJ-1/PfpI" evidence="1">
    <location>
        <begin position="5"/>
        <end position="177"/>
    </location>
</feature>
<dbReference type="Gene3D" id="3.40.50.880">
    <property type="match status" value="1"/>
</dbReference>
<dbReference type="AlphaFoldDB" id="A0A5Q2TTR3"/>
<dbReference type="PANTHER" id="PTHR43130">
    <property type="entry name" value="ARAC-FAMILY TRANSCRIPTIONAL REGULATOR"/>
    <property type="match status" value="1"/>
</dbReference>
<proteinExistence type="predicted"/>
<reference evidence="2 3" key="1">
    <citation type="submission" date="2019-11" db="EMBL/GenBank/DDBJ databases">
        <title>Gracilibacillus salitolerans sp. nov., a moderate halophile isolated from a saline soil in northwest China.</title>
        <authorList>
            <person name="Gan L."/>
        </authorList>
    </citation>
    <scope>NUCLEOTIDE SEQUENCE [LARGE SCALE GENOMIC DNA]</scope>
    <source>
        <strain evidence="2 3">SCU50</strain>
    </source>
</reference>
<sequence length="203" mass="22680">MSQRTVGILLFNEVEVLDFAGPFEVFSLTSTSKTELETKLFNVITISEDGEMIKARNGLKVSPDYNLHNHPALDILVVPGGYGAEEIEINNSSLIEWIKQQYSQVDCMTSVCTGALLLAKAGLLNGRKATTHWMDQDRLEKEFPLVAVQRNVKFVDEDNVITSGGISAGIDMSFHLISRIYGRKVAEETAKRMEYDIFSKDRS</sequence>
<organism evidence="2 3">
    <name type="scientific">Gracilibacillus salitolerans</name>
    <dbReference type="NCBI Taxonomy" id="2663022"/>
    <lineage>
        <taxon>Bacteria</taxon>
        <taxon>Bacillati</taxon>
        <taxon>Bacillota</taxon>
        <taxon>Bacilli</taxon>
        <taxon>Bacillales</taxon>
        <taxon>Bacillaceae</taxon>
        <taxon>Gracilibacillus</taxon>
    </lineage>
</organism>
<dbReference type="GO" id="GO:0006355">
    <property type="term" value="P:regulation of DNA-templated transcription"/>
    <property type="evidence" value="ECO:0007669"/>
    <property type="project" value="TreeGrafter"/>
</dbReference>
<name>A0A5Q2TTR3_9BACI</name>
<dbReference type="EMBL" id="CP045915">
    <property type="protein sequence ID" value="QGH37040.1"/>
    <property type="molecule type" value="Genomic_DNA"/>
</dbReference>